<dbReference type="InterPro" id="IPR016186">
    <property type="entry name" value="C-type_lectin-like/link_sf"/>
</dbReference>
<proteinExistence type="predicted"/>
<dbReference type="AlphaFoldDB" id="A0A979FS54"/>
<dbReference type="Pfam" id="PF00059">
    <property type="entry name" value="Lectin_C"/>
    <property type="match status" value="1"/>
</dbReference>
<name>A0A979FS54_HYAAZ</name>
<dbReference type="GeneID" id="125178684"/>
<accession>A0A979FS54</accession>
<evidence type="ECO:0000256" key="1">
    <source>
        <dbReference type="SAM" id="MobiDB-lite"/>
    </source>
</evidence>
<dbReference type="RefSeq" id="XP_047738995.1">
    <property type="nucleotide sequence ID" value="XM_047883039.1"/>
</dbReference>
<evidence type="ECO:0000259" key="3">
    <source>
        <dbReference type="PROSITE" id="PS50041"/>
    </source>
</evidence>
<feature type="signal peptide" evidence="2">
    <location>
        <begin position="1"/>
        <end position="21"/>
    </location>
</feature>
<feature type="region of interest" description="Disordered" evidence="1">
    <location>
        <begin position="273"/>
        <end position="311"/>
    </location>
</feature>
<dbReference type="PANTHER" id="PTHR22803">
    <property type="entry name" value="MANNOSE, PHOSPHOLIPASE, LECTIN RECEPTOR RELATED"/>
    <property type="match status" value="1"/>
</dbReference>
<feature type="domain" description="C-type lectin" evidence="3">
    <location>
        <begin position="407"/>
        <end position="527"/>
    </location>
</feature>
<dbReference type="InterPro" id="IPR016187">
    <property type="entry name" value="CTDL_fold"/>
</dbReference>
<dbReference type="SUPFAM" id="SSF56436">
    <property type="entry name" value="C-type lectin-like"/>
    <property type="match status" value="2"/>
</dbReference>
<dbReference type="KEGG" id="hazt:125178684"/>
<dbReference type="SMART" id="SM00034">
    <property type="entry name" value="CLECT"/>
    <property type="match status" value="2"/>
</dbReference>
<gene>
    <name evidence="5" type="primary">LOC125178684</name>
</gene>
<dbReference type="OrthoDB" id="8950604at2759"/>
<evidence type="ECO:0000256" key="2">
    <source>
        <dbReference type="SAM" id="SignalP"/>
    </source>
</evidence>
<sequence>MGIMEWLVAAITASLFCAAVGADISRCDDGWRSMNGRCVASSTALGRLGGEGSAEGFLGARGKCDLQGASLLVITLADIPDLLASSETDDKEIYYWIGGVADQGKLSKYSQTVKVREDPDDADDGRDLCWAACFRSINNFVELTKASCQMKLNFLCERRFETDDCREASCAQGLKQRVRREVGQDPFRNVFSDPLNLGFGSINAIRNRVPIRFNPGSFQFPPHLAPITPNPMGITFPTFIGKLHPLIVVPDHQGGVVHRLDTLFASDRGDRSNLITVQPPVTPRTKSPSKGDDMDYTSSPQAVESGKVGAVTPRSERKFSLRLPAGAIPIIHDQYNGAANTVNVRTNLSFALPSASTQQAFARTTRTLEIVTQPTLVQFTTNNVNQAIRDASDKNAKGCLRNDHRFFKGSCYALIEKLDSFMGGLQACLSLSALGHSVVINDKAEDDFLRPSYMDKRASVWLGLQRRTSNSNARDAFYWIDNTPVTYSNWALHEPAKIKDCVYASFYSGRGLWFTEDCDKPLYMLCNYIFILIMMLRNDVS</sequence>
<dbReference type="InterPro" id="IPR050111">
    <property type="entry name" value="C-type_lectin/snaclec_domain"/>
</dbReference>
<dbReference type="Proteomes" id="UP000694843">
    <property type="component" value="Unplaced"/>
</dbReference>
<organism evidence="4 5">
    <name type="scientific">Hyalella azteca</name>
    <name type="common">Amphipod</name>
    <dbReference type="NCBI Taxonomy" id="294128"/>
    <lineage>
        <taxon>Eukaryota</taxon>
        <taxon>Metazoa</taxon>
        <taxon>Ecdysozoa</taxon>
        <taxon>Arthropoda</taxon>
        <taxon>Crustacea</taxon>
        <taxon>Multicrustacea</taxon>
        <taxon>Malacostraca</taxon>
        <taxon>Eumalacostraca</taxon>
        <taxon>Peracarida</taxon>
        <taxon>Amphipoda</taxon>
        <taxon>Senticaudata</taxon>
        <taxon>Talitrida</taxon>
        <taxon>Talitroidea</taxon>
        <taxon>Hyalellidae</taxon>
        <taxon>Hyalella</taxon>
    </lineage>
</organism>
<evidence type="ECO:0000313" key="4">
    <source>
        <dbReference type="Proteomes" id="UP000694843"/>
    </source>
</evidence>
<dbReference type="PROSITE" id="PS50041">
    <property type="entry name" value="C_TYPE_LECTIN_2"/>
    <property type="match status" value="1"/>
</dbReference>
<evidence type="ECO:0000313" key="5">
    <source>
        <dbReference type="RefSeq" id="XP_047738995.1"/>
    </source>
</evidence>
<feature type="chain" id="PRO_5037262495" evidence="2">
    <location>
        <begin position="22"/>
        <end position="541"/>
    </location>
</feature>
<keyword evidence="4" id="KW-1185">Reference proteome</keyword>
<dbReference type="Gene3D" id="3.10.100.10">
    <property type="entry name" value="Mannose-Binding Protein A, subunit A"/>
    <property type="match status" value="2"/>
</dbReference>
<reference evidence="5" key="1">
    <citation type="submission" date="2025-08" db="UniProtKB">
        <authorList>
            <consortium name="RefSeq"/>
        </authorList>
    </citation>
    <scope>IDENTIFICATION</scope>
    <source>
        <tissue evidence="5">Whole organism</tissue>
    </source>
</reference>
<keyword evidence="2" id="KW-0732">Signal</keyword>
<dbReference type="CDD" id="cd00037">
    <property type="entry name" value="CLECT"/>
    <property type="match status" value="1"/>
</dbReference>
<protein>
    <submittedName>
        <fullName evidence="5">Uncharacterized protein LOC125178684</fullName>
    </submittedName>
</protein>
<dbReference type="InterPro" id="IPR001304">
    <property type="entry name" value="C-type_lectin-like"/>
</dbReference>